<keyword evidence="4" id="KW-1185">Reference proteome</keyword>
<dbReference type="SUPFAM" id="SSF69786">
    <property type="entry name" value="YggU-like"/>
    <property type="match status" value="1"/>
</dbReference>
<comment type="caution">
    <text evidence="3">The sequence shown here is derived from an EMBL/GenBank/DDBJ whole genome shotgun (WGS) entry which is preliminary data.</text>
</comment>
<dbReference type="NCBIfam" id="TIGR00251">
    <property type="entry name" value="DUF167 family protein"/>
    <property type="match status" value="1"/>
</dbReference>
<organism evidence="3 4">
    <name type="scientific">Ferrovibrio xuzhouensis</name>
    <dbReference type="NCBI Taxonomy" id="1576914"/>
    <lineage>
        <taxon>Bacteria</taxon>
        <taxon>Pseudomonadati</taxon>
        <taxon>Pseudomonadota</taxon>
        <taxon>Alphaproteobacteria</taxon>
        <taxon>Rhodospirillales</taxon>
        <taxon>Rhodospirillaceae</taxon>
        <taxon>Ferrovibrio</taxon>
    </lineage>
</organism>
<dbReference type="Pfam" id="PF02594">
    <property type="entry name" value="DUF167"/>
    <property type="match status" value="1"/>
</dbReference>
<dbReference type="Gene3D" id="3.30.1200.10">
    <property type="entry name" value="YggU-like"/>
    <property type="match status" value="1"/>
</dbReference>
<accession>A0ABV7VCJ7</accession>
<protein>
    <recommendedName>
        <fullName evidence="2">UPF0235 protein ACFOOQ_06625</fullName>
    </recommendedName>
</protein>
<evidence type="ECO:0000256" key="1">
    <source>
        <dbReference type="ARBA" id="ARBA00010364"/>
    </source>
</evidence>
<dbReference type="PANTHER" id="PTHR13420:SF7">
    <property type="entry name" value="UPF0235 PROTEIN C15ORF40"/>
    <property type="match status" value="1"/>
</dbReference>
<dbReference type="InterPro" id="IPR036591">
    <property type="entry name" value="YggU-like_sf"/>
</dbReference>
<dbReference type="RefSeq" id="WP_379723342.1">
    <property type="nucleotide sequence ID" value="NZ_JBHRYJ010000001.1"/>
</dbReference>
<comment type="similarity">
    <text evidence="1 2">Belongs to the UPF0235 family.</text>
</comment>
<dbReference type="InterPro" id="IPR003746">
    <property type="entry name" value="DUF167"/>
</dbReference>
<evidence type="ECO:0000313" key="4">
    <source>
        <dbReference type="Proteomes" id="UP001595711"/>
    </source>
</evidence>
<dbReference type="PANTHER" id="PTHR13420">
    <property type="entry name" value="UPF0235 PROTEIN C15ORF40"/>
    <property type="match status" value="1"/>
</dbReference>
<gene>
    <name evidence="3" type="ORF">ACFOOQ_06625</name>
</gene>
<evidence type="ECO:0000256" key="2">
    <source>
        <dbReference type="HAMAP-Rule" id="MF_00634"/>
    </source>
</evidence>
<evidence type="ECO:0000313" key="3">
    <source>
        <dbReference type="EMBL" id="MFC3675209.1"/>
    </source>
</evidence>
<reference evidence="4" key="1">
    <citation type="journal article" date="2019" name="Int. J. Syst. Evol. Microbiol.">
        <title>The Global Catalogue of Microorganisms (GCM) 10K type strain sequencing project: providing services to taxonomists for standard genome sequencing and annotation.</title>
        <authorList>
            <consortium name="The Broad Institute Genomics Platform"/>
            <consortium name="The Broad Institute Genome Sequencing Center for Infectious Disease"/>
            <person name="Wu L."/>
            <person name="Ma J."/>
        </authorList>
    </citation>
    <scope>NUCLEOTIDE SEQUENCE [LARGE SCALE GENOMIC DNA]</scope>
    <source>
        <strain evidence="4">KCTC 42182</strain>
    </source>
</reference>
<dbReference type="HAMAP" id="MF_00634">
    <property type="entry name" value="UPF0235"/>
    <property type="match status" value="1"/>
</dbReference>
<sequence length="112" mass="11102">MAGPGEDGGLRLFVRLTPKAARAGIAGIKPAAVTPGNPCGCELDVKVTAVPEKGRANAALIALLAKALHLPQSAVALVAGETDRHKQIVIAGAAPALATTLAALIPGRVSKG</sequence>
<dbReference type="EMBL" id="JBHRYJ010000001">
    <property type="protein sequence ID" value="MFC3675209.1"/>
    <property type="molecule type" value="Genomic_DNA"/>
</dbReference>
<name>A0ABV7VCJ7_9PROT</name>
<dbReference type="SMART" id="SM01152">
    <property type="entry name" value="DUF167"/>
    <property type="match status" value="1"/>
</dbReference>
<dbReference type="Proteomes" id="UP001595711">
    <property type="component" value="Unassembled WGS sequence"/>
</dbReference>
<proteinExistence type="inferred from homology"/>